<gene>
    <name evidence="2" type="ORF">E3P90_01970</name>
</gene>
<dbReference type="GO" id="GO:0004801">
    <property type="term" value="F:transaldolase activity"/>
    <property type="evidence" value="ECO:0007669"/>
    <property type="project" value="TreeGrafter"/>
</dbReference>
<sequence length="349" mass="38288">MTSLLDAIRDVTTIDLDAIDVDVVTKYAPFRDMTCNQFIVQSVLTMPEHAHVLAFAVDEALKSAKEFGVDVTDSTSFEQLVVDIASVNVIKEIKPRLHPQGLVLLQTCCSKLGDVNDIVKHCEQIVKTFEKYGISSKECCIKVPATVNGLKACKLLSQSGVNTLATTVFCTEQALAAAEAGCVAISPYLNELDAHFNRKFYVDYANPAKESPGVKLTHKIQRYYRTANIKTQVKAASFIAPIDAVAMAGVDAITVGPTILEGLANTQVNDQYNVILKDAIAASREQEEIPEQITWLDEQANRLTAAMEDPQVKRLQGRANEVFTNAEEQLRALAKVAILNKRQPHPESL</sequence>
<dbReference type="PANTHER" id="PTHR10683:SF34">
    <property type="entry name" value="TRANSALDOLASE"/>
    <property type="match status" value="1"/>
</dbReference>
<proteinExistence type="predicted"/>
<dbReference type="EMBL" id="SPOF01000018">
    <property type="protein sequence ID" value="TIB12572.1"/>
    <property type="molecule type" value="Genomic_DNA"/>
</dbReference>
<keyword evidence="1" id="KW-0704">Schiff base</keyword>
<name>A0A4T0I525_WALIC</name>
<dbReference type="Gene3D" id="3.20.20.70">
    <property type="entry name" value="Aldolase class I"/>
    <property type="match status" value="1"/>
</dbReference>
<evidence type="ECO:0008006" key="4">
    <source>
        <dbReference type="Google" id="ProtNLM"/>
    </source>
</evidence>
<evidence type="ECO:0000313" key="2">
    <source>
        <dbReference type="EMBL" id="TIB12572.1"/>
    </source>
</evidence>
<accession>A0A4T0I525</accession>
<comment type="caution">
    <text evidence="2">The sequence shown here is derived from an EMBL/GenBank/DDBJ whole genome shotgun (WGS) entry which is preliminary data.</text>
</comment>
<dbReference type="AlphaFoldDB" id="A0A4T0I525"/>
<evidence type="ECO:0000313" key="3">
    <source>
        <dbReference type="Proteomes" id="UP000306954"/>
    </source>
</evidence>
<dbReference type="GO" id="GO:0005975">
    <property type="term" value="P:carbohydrate metabolic process"/>
    <property type="evidence" value="ECO:0007669"/>
    <property type="project" value="InterPro"/>
</dbReference>
<dbReference type="InterPro" id="IPR013785">
    <property type="entry name" value="Aldolase_TIM"/>
</dbReference>
<dbReference type="Pfam" id="PF00923">
    <property type="entry name" value="TAL_FSA"/>
    <property type="match status" value="1"/>
</dbReference>
<dbReference type="PANTHER" id="PTHR10683">
    <property type="entry name" value="TRANSALDOLASE"/>
    <property type="match status" value="1"/>
</dbReference>
<organism evidence="2 3">
    <name type="scientific">Wallemia ichthyophaga</name>
    <dbReference type="NCBI Taxonomy" id="245174"/>
    <lineage>
        <taxon>Eukaryota</taxon>
        <taxon>Fungi</taxon>
        <taxon>Dikarya</taxon>
        <taxon>Basidiomycota</taxon>
        <taxon>Wallemiomycotina</taxon>
        <taxon>Wallemiomycetes</taxon>
        <taxon>Wallemiales</taxon>
        <taxon>Wallemiaceae</taxon>
        <taxon>Wallemia</taxon>
    </lineage>
</organism>
<protein>
    <recommendedName>
        <fullName evidence="4">Transaldolase</fullName>
    </recommendedName>
</protein>
<dbReference type="GO" id="GO:0009052">
    <property type="term" value="P:pentose-phosphate shunt, non-oxidative branch"/>
    <property type="evidence" value="ECO:0007669"/>
    <property type="project" value="TreeGrafter"/>
</dbReference>
<evidence type="ECO:0000256" key="1">
    <source>
        <dbReference type="ARBA" id="ARBA00023270"/>
    </source>
</evidence>
<reference evidence="2 3" key="1">
    <citation type="submission" date="2019-03" db="EMBL/GenBank/DDBJ databases">
        <title>Sequencing 23 genomes of Wallemia ichthyophaga.</title>
        <authorList>
            <person name="Gostincar C."/>
        </authorList>
    </citation>
    <scope>NUCLEOTIDE SEQUENCE [LARGE SCALE GENOMIC DNA]</scope>
    <source>
        <strain evidence="2 3">EXF-8621</strain>
    </source>
</reference>
<dbReference type="InterPro" id="IPR001585">
    <property type="entry name" value="TAL/FSA"/>
</dbReference>
<dbReference type="Proteomes" id="UP000306954">
    <property type="component" value="Unassembled WGS sequence"/>
</dbReference>
<dbReference type="SUPFAM" id="SSF51569">
    <property type="entry name" value="Aldolase"/>
    <property type="match status" value="1"/>
</dbReference>